<dbReference type="AlphaFoldDB" id="A0A224Z1M6"/>
<proteinExistence type="predicted"/>
<keyword evidence="2" id="KW-0472">Membrane</keyword>
<feature type="region of interest" description="Disordered" evidence="1">
    <location>
        <begin position="82"/>
        <end position="109"/>
    </location>
</feature>
<sequence length="118" mass="12666">MLPLVYNGCRFNASVLKKCGLKMPRSIAFIIAIMAVTSIMTSLAVRVGRGSNLCEVGRLCTCSANGTSMGCLGQGCKCDCTVKNRSRSSSRSRTGSGRQSRSPSRGGMIGRCMDYRLR</sequence>
<keyword evidence="2" id="KW-0812">Transmembrane</keyword>
<evidence type="ECO:0000256" key="2">
    <source>
        <dbReference type="SAM" id="Phobius"/>
    </source>
</evidence>
<keyword evidence="2" id="KW-1133">Transmembrane helix</keyword>
<evidence type="ECO:0000313" key="3">
    <source>
        <dbReference type="EMBL" id="MAA20124.1"/>
    </source>
</evidence>
<evidence type="ECO:0000256" key="1">
    <source>
        <dbReference type="SAM" id="MobiDB-lite"/>
    </source>
</evidence>
<accession>A0A224Z1M6</accession>
<organism evidence="3">
    <name type="scientific">Rhipicephalus zambeziensis</name>
    <dbReference type="NCBI Taxonomy" id="60191"/>
    <lineage>
        <taxon>Eukaryota</taxon>
        <taxon>Metazoa</taxon>
        <taxon>Ecdysozoa</taxon>
        <taxon>Arthropoda</taxon>
        <taxon>Chelicerata</taxon>
        <taxon>Arachnida</taxon>
        <taxon>Acari</taxon>
        <taxon>Parasitiformes</taxon>
        <taxon>Ixodida</taxon>
        <taxon>Ixodoidea</taxon>
        <taxon>Ixodidae</taxon>
        <taxon>Rhipicephalinae</taxon>
        <taxon>Rhipicephalus</taxon>
        <taxon>Rhipicephalus</taxon>
    </lineage>
</organism>
<protein>
    <submittedName>
        <fullName evidence="3">Uncharacterized protein</fullName>
    </submittedName>
</protein>
<name>A0A224Z1M6_9ACAR</name>
<feature type="compositionally biased region" description="Low complexity" evidence="1">
    <location>
        <begin position="91"/>
        <end position="106"/>
    </location>
</feature>
<feature type="transmembrane region" description="Helical" evidence="2">
    <location>
        <begin position="27"/>
        <end position="45"/>
    </location>
</feature>
<dbReference type="EMBL" id="GFPF01008978">
    <property type="protein sequence ID" value="MAA20124.1"/>
    <property type="molecule type" value="Transcribed_RNA"/>
</dbReference>
<reference evidence="3" key="1">
    <citation type="journal article" date="2017" name="Parasit. Vectors">
        <title>Sialotranscriptomics of Rhipicephalus zambeziensis reveals intricate expression profiles of secretory proteins and suggests tight temporal transcriptional regulation during blood-feeding.</title>
        <authorList>
            <person name="de Castro M.H."/>
            <person name="de Klerk D."/>
            <person name="Pienaar R."/>
            <person name="Rees D.J.G."/>
            <person name="Mans B.J."/>
        </authorList>
    </citation>
    <scope>NUCLEOTIDE SEQUENCE</scope>
    <source>
        <tissue evidence="3">Salivary glands</tissue>
    </source>
</reference>